<protein>
    <submittedName>
        <fullName evidence="2">Uncharacterized protein</fullName>
    </submittedName>
</protein>
<proteinExistence type="predicted"/>
<reference evidence="3" key="1">
    <citation type="journal article" date="2019" name="Int. J. Syst. Evol. Microbiol.">
        <title>The Global Catalogue of Microorganisms (GCM) 10K type strain sequencing project: providing services to taxonomists for standard genome sequencing and annotation.</title>
        <authorList>
            <consortium name="The Broad Institute Genomics Platform"/>
            <consortium name="The Broad Institute Genome Sequencing Center for Infectious Disease"/>
            <person name="Wu L."/>
            <person name="Ma J."/>
        </authorList>
    </citation>
    <scope>NUCLEOTIDE SEQUENCE [LARGE SCALE GENOMIC DNA]</scope>
    <source>
        <strain evidence="3">JCM 16601</strain>
    </source>
</reference>
<keyword evidence="1" id="KW-0472">Membrane</keyword>
<keyword evidence="1" id="KW-1133">Transmembrane helix</keyword>
<evidence type="ECO:0000313" key="3">
    <source>
        <dbReference type="Proteomes" id="UP001500742"/>
    </source>
</evidence>
<feature type="transmembrane region" description="Helical" evidence="1">
    <location>
        <begin position="74"/>
        <end position="94"/>
    </location>
</feature>
<dbReference type="EMBL" id="BAAAZC010000025">
    <property type="protein sequence ID" value="GAA3980448.1"/>
    <property type="molecule type" value="Genomic_DNA"/>
</dbReference>
<evidence type="ECO:0000256" key="1">
    <source>
        <dbReference type="SAM" id="Phobius"/>
    </source>
</evidence>
<keyword evidence="3" id="KW-1185">Reference proteome</keyword>
<dbReference type="Proteomes" id="UP001500742">
    <property type="component" value="Unassembled WGS sequence"/>
</dbReference>
<sequence length="132" mass="14482">MGLGKLLLRTYIFSFLLTIVLATAWSFIFNASTTDLKAIQVIVLSSLLFNIPLNFIAFPGLFMSASFQTNKLKAGVACFLAPVAILIKVATMAGTPANEMAFNIIIVISFMLVLGYFFYKNLTPNNPRPPQP</sequence>
<gene>
    <name evidence="2" type="ORF">GCM10022210_34620</name>
</gene>
<feature type="transmembrane region" description="Helical" evidence="1">
    <location>
        <begin position="100"/>
        <end position="119"/>
    </location>
</feature>
<keyword evidence="1" id="KW-0812">Transmembrane</keyword>
<evidence type="ECO:0000313" key="2">
    <source>
        <dbReference type="EMBL" id="GAA3980448.1"/>
    </source>
</evidence>
<feature type="transmembrane region" description="Helical" evidence="1">
    <location>
        <begin position="12"/>
        <end position="32"/>
    </location>
</feature>
<accession>A0ABP7QCW8</accession>
<organism evidence="2 3">
    <name type="scientific">Mucilaginibacter dorajii</name>
    <dbReference type="NCBI Taxonomy" id="692994"/>
    <lineage>
        <taxon>Bacteria</taxon>
        <taxon>Pseudomonadati</taxon>
        <taxon>Bacteroidota</taxon>
        <taxon>Sphingobacteriia</taxon>
        <taxon>Sphingobacteriales</taxon>
        <taxon>Sphingobacteriaceae</taxon>
        <taxon>Mucilaginibacter</taxon>
    </lineage>
</organism>
<dbReference type="RefSeq" id="WP_259088336.1">
    <property type="nucleotide sequence ID" value="NZ_BAAAZC010000025.1"/>
</dbReference>
<name>A0ABP7QCW8_9SPHI</name>
<feature type="transmembrane region" description="Helical" evidence="1">
    <location>
        <begin position="38"/>
        <end position="62"/>
    </location>
</feature>
<comment type="caution">
    <text evidence="2">The sequence shown here is derived from an EMBL/GenBank/DDBJ whole genome shotgun (WGS) entry which is preliminary data.</text>
</comment>